<dbReference type="EMBL" id="LPJR01000049">
    <property type="protein sequence ID" value="KWF26022.1"/>
    <property type="molecule type" value="Genomic_DNA"/>
</dbReference>
<comment type="caution">
    <text evidence="2">The sequence shown here is derived from an EMBL/GenBank/DDBJ whole genome shotgun (WGS) entry which is preliminary data.</text>
</comment>
<name>A0A132EDH0_9BURK</name>
<accession>A0A132EDH0</accession>
<dbReference type="OrthoDB" id="9005383at2"/>
<dbReference type="AlphaFoldDB" id="A0A132EDH0"/>
<protein>
    <recommendedName>
        <fullName evidence="1">VOC domain-containing protein</fullName>
    </recommendedName>
</protein>
<evidence type="ECO:0000259" key="1">
    <source>
        <dbReference type="PROSITE" id="PS51819"/>
    </source>
</evidence>
<sequence length="127" mass="13509">MIASLNVLVPVEYDRYAAVVDFYRLALALPVEASGVSVAGNPWHRFAVHGVTLTVHTGRDGNFPYPEFGPTGHGIALAIEVAHVAEAVGRLESHGVSILNDWDYGDGTVAVSVADPAGNVCEVWGRR</sequence>
<evidence type="ECO:0000313" key="3">
    <source>
        <dbReference type="Proteomes" id="UP000062912"/>
    </source>
</evidence>
<organism evidence="2 3">
    <name type="scientific">Burkholderia pseudomultivorans</name>
    <dbReference type="NCBI Taxonomy" id="1207504"/>
    <lineage>
        <taxon>Bacteria</taxon>
        <taxon>Pseudomonadati</taxon>
        <taxon>Pseudomonadota</taxon>
        <taxon>Betaproteobacteria</taxon>
        <taxon>Burkholderiales</taxon>
        <taxon>Burkholderiaceae</taxon>
        <taxon>Burkholderia</taxon>
        <taxon>Burkholderia cepacia complex</taxon>
    </lineage>
</organism>
<dbReference type="InterPro" id="IPR029068">
    <property type="entry name" value="Glyas_Bleomycin-R_OHBP_Dase"/>
</dbReference>
<dbReference type="Pfam" id="PF18029">
    <property type="entry name" value="Glyoxalase_6"/>
    <property type="match status" value="1"/>
</dbReference>
<dbReference type="RefSeq" id="WP_060243783.1">
    <property type="nucleotide sequence ID" value="NZ_LPJR01000049.1"/>
</dbReference>
<proteinExistence type="predicted"/>
<dbReference type="Gene3D" id="3.10.180.10">
    <property type="entry name" value="2,3-Dihydroxybiphenyl 1,2-Dioxygenase, domain 1"/>
    <property type="match status" value="1"/>
</dbReference>
<dbReference type="Proteomes" id="UP000062912">
    <property type="component" value="Unassembled WGS sequence"/>
</dbReference>
<feature type="domain" description="VOC" evidence="1">
    <location>
        <begin position="4"/>
        <end position="126"/>
    </location>
</feature>
<dbReference type="PROSITE" id="PS51819">
    <property type="entry name" value="VOC"/>
    <property type="match status" value="1"/>
</dbReference>
<reference evidence="2 3" key="1">
    <citation type="submission" date="2015-11" db="EMBL/GenBank/DDBJ databases">
        <title>Expanding the genomic diversity of Burkholderia species for the development of highly accurate diagnostics.</title>
        <authorList>
            <person name="Sahl J."/>
            <person name="Keim P."/>
            <person name="Wagner D."/>
        </authorList>
    </citation>
    <scope>NUCLEOTIDE SEQUENCE [LARGE SCALE GENOMIC DNA]</scope>
    <source>
        <strain evidence="2 3">MSMB368WGS</strain>
    </source>
</reference>
<evidence type="ECO:0000313" key="2">
    <source>
        <dbReference type="EMBL" id="KWF26022.1"/>
    </source>
</evidence>
<gene>
    <name evidence="2" type="ORF">WT56_20605</name>
</gene>
<dbReference type="InterPro" id="IPR037523">
    <property type="entry name" value="VOC_core"/>
</dbReference>
<dbReference type="InterPro" id="IPR041581">
    <property type="entry name" value="Glyoxalase_6"/>
</dbReference>
<dbReference type="SUPFAM" id="SSF54593">
    <property type="entry name" value="Glyoxalase/Bleomycin resistance protein/Dihydroxybiphenyl dioxygenase"/>
    <property type="match status" value="1"/>
</dbReference>